<feature type="transmembrane region" description="Helical" evidence="1">
    <location>
        <begin position="88"/>
        <end position="106"/>
    </location>
</feature>
<organism evidence="2 3">
    <name type="scientific">Candidatus Amphirhobacter heronislandensis</name>
    <dbReference type="NCBI Taxonomy" id="1732024"/>
    <lineage>
        <taxon>Bacteria</taxon>
        <taxon>Pseudomonadati</taxon>
        <taxon>Pseudomonadota</taxon>
        <taxon>Gammaproteobacteria</taxon>
        <taxon>Candidatus Tethybacterales</taxon>
        <taxon>Candidatus Tethybacteraceae</taxon>
        <taxon>Candidatus Amphirhobacter</taxon>
    </lineage>
</organism>
<name>A0A930Y238_9GAMM</name>
<sequence length="120" mass="13418">GEGIFPPPAFSLEAAGVLAPDAAAAFELAPDDPESIIWQNLKIATWRARDPSREFYPVVLLQENPTAGLIPVTLRPDFRADVSRGYRLQWFALSLALLCAWGHFMWRRRRSSRHAPPPPA</sequence>
<keyword evidence="1" id="KW-1133">Transmembrane helix</keyword>
<dbReference type="Proteomes" id="UP000604381">
    <property type="component" value="Unassembled WGS sequence"/>
</dbReference>
<accession>A0A930Y238</accession>
<dbReference type="AlphaFoldDB" id="A0A930Y238"/>
<keyword evidence="3" id="KW-1185">Reference proteome</keyword>
<comment type="caution">
    <text evidence="2">The sequence shown here is derived from an EMBL/GenBank/DDBJ whole genome shotgun (WGS) entry which is preliminary data.</text>
</comment>
<protein>
    <recommendedName>
        <fullName evidence="4">SURF1-like protein</fullName>
    </recommendedName>
</protein>
<evidence type="ECO:0000313" key="3">
    <source>
        <dbReference type="Proteomes" id="UP000604381"/>
    </source>
</evidence>
<gene>
    <name evidence="2" type="ORF">ISN26_08000</name>
</gene>
<evidence type="ECO:0000256" key="1">
    <source>
        <dbReference type="SAM" id="Phobius"/>
    </source>
</evidence>
<reference evidence="2" key="1">
    <citation type="submission" date="2020-10" db="EMBL/GenBank/DDBJ databases">
        <title>An improved Amphimedon queenslandica hologenome assembly reveals how three proteobacterial symbionts can extend the metabolic phenotypic of their marine sponge host.</title>
        <authorList>
            <person name="Degnan B."/>
            <person name="Degnan S."/>
            <person name="Xiang X."/>
        </authorList>
    </citation>
    <scope>NUCLEOTIDE SEQUENCE</scope>
    <source>
        <strain evidence="2">AqS2</strain>
    </source>
</reference>
<dbReference type="EMBL" id="JADHEI010000058">
    <property type="protein sequence ID" value="MBF2735985.1"/>
    <property type="molecule type" value="Genomic_DNA"/>
</dbReference>
<keyword evidence="1" id="KW-0472">Membrane</keyword>
<feature type="non-terminal residue" evidence="2">
    <location>
        <position position="1"/>
    </location>
</feature>
<keyword evidence="1" id="KW-0812">Transmembrane</keyword>
<evidence type="ECO:0000313" key="2">
    <source>
        <dbReference type="EMBL" id="MBF2735985.1"/>
    </source>
</evidence>
<proteinExistence type="predicted"/>
<evidence type="ECO:0008006" key="4">
    <source>
        <dbReference type="Google" id="ProtNLM"/>
    </source>
</evidence>